<protein>
    <submittedName>
        <fullName evidence="2">Uncharacterized protein</fullName>
    </submittedName>
</protein>
<gene>
    <name evidence="2" type="ORF">GIB67_018460</name>
</gene>
<dbReference type="AlphaFoldDB" id="A0A7J7LJL1"/>
<dbReference type="EMBL" id="JACGCM010002247">
    <property type="protein sequence ID" value="KAF6142749.1"/>
    <property type="molecule type" value="Genomic_DNA"/>
</dbReference>
<comment type="caution">
    <text evidence="2">The sequence shown here is derived from an EMBL/GenBank/DDBJ whole genome shotgun (WGS) entry which is preliminary data.</text>
</comment>
<organism evidence="2 3">
    <name type="scientific">Kingdonia uniflora</name>
    <dbReference type="NCBI Taxonomy" id="39325"/>
    <lineage>
        <taxon>Eukaryota</taxon>
        <taxon>Viridiplantae</taxon>
        <taxon>Streptophyta</taxon>
        <taxon>Embryophyta</taxon>
        <taxon>Tracheophyta</taxon>
        <taxon>Spermatophyta</taxon>
        <taxon>Magnoliopsida</taxon>
        <taxon>Ranunculales</taxon>
        <taxon>Circaeasteraceae</taxon>
        <taxon>Kingdonia</taxon>
    </lineage>
</organism>
<evidence type="ECO:0000313" key="3">
    <source>
        <dbReference type="Proteomes" id="UP000541444"/>
    </source>
</evidence>
<keyword evidence="3" id="KW-1185">Reference proteome</keyword>
<evidence type="ECO:0000313" key="2">
    <source>
        <dbReference type="EMBL" id="KAF6142749.1"/>
    </source>
</evidence>
<sequence>MVETVQEGKVLANLQSDDVNVDVENRDKTNDMIKAIINDAWIYKHGIIPESLKPPRNTMFKDGELCVLYWVPQKLLQKKKDILLEYKICMNSSTKEEENDAHKIYQGLNGGNDFKHREVYKILARELLWANQRDDGLNHAVNIPRNVARRTSDSSSLGNSVGSNDQSEVLDGPPILQSKGPNSDLDGSLYEGRSMPISQKLYRKNLVS</sequence>
<evidence type="ECO:0000256" key="1">
    <source>
        <dbReference type="SAM" id="MobiDB-lite"/>
    </source>
</evidence>
<proteinExistence type="predicted"/>
<reference evidence="2 3" key="1">
    <citation type="journal article" date="2020" name="IScience">
        <title>Genome Sequencing of the Endangered Kingdonia uniflora (Circaeasteraceae, Ranunculales) Reveals Potential Mechanisms of Evolutionary Specialization.</title>
        <authorList>
            <person name="Sun Y."/>
            <person name="Deng T."/>
            <person name="Zhang A."/>
            <person name="Moore M.J."/>
            <person name="Landis J.B."/>
            <person name="Lin N."/>
            <person name="Zhang H."/>
            <person name="Zhang X."/>
            <person name="Huang J."/>
            <person name="Zhang X."/>
            <person name="Sun H."/>
            <person name="Wang H."/>
        </authorList>
    </citation>
    <scope>NUCLEOTIDE SEQUENCE [LARGE SCALE GENOMIC DNA]</scope>
    <source>
        <strain evidence="2">TB1705</strain>
        <tissue evidence="2">Leaf</tissue>
    </source>
</reference>
<accession>A0A7J7LJL1</accession>
<name>A0A7J7LJL1_9MAGN</name>
<feature type="region of interest" description="Disordered" evidence="1">
    <location>
        <begin position="148"/>
        <end position="191"/>
    </location>
</feature>
<feature type="compositionally biased region" description="Low complexity" evidence="1">
    <location>
        <begin position="153"/>
        <end position="165"/>
    </location>
</feature>
<dbReference type="Proteomes" id="UP000541444">
    <property type="component" value="Unassembled WGS sequence"/>
</dbReference>